<evidence type="ECO:0000256" key="2">
    <source>
        <dbReference type="ARBA" id="ARBA00022803"/>
    </source>
</evidence>
<feature type="compositionally biased region" description="Basic and acidic residues" evidence="4">
    <location>
        <begin position="402"/>
        <end position="413"/>
    </location>
</feature>
<dbReference type="SMART" id="SM00028">
    <property type="entry name" value="TPR"/>
    <property type="match status" value="3"/>
</dbReference>
<evidence type="ECO:0000313" key="6">
    <source>
        <dbReference type="Proteomes" id="UP001168821"/>
    </source>
</evidence>
<keyword evidence="6" id="KW-1185">Reference proteome</keyword>
<accession>A0AA38LZ82</accession>
<organism evidence="5 6">
    <name type="scientific">Zophobas morio</name>
    <dbReference type="NCBI Taxonomy" id="2755281"/>
    <lineage>
        <taxon>Eukaryota</taxon>
        <taxon>Metazoa</taxon>
        <taxon>Ecdysozoa</taxon>
        <taxon>Arthropoda</taxon>
        <taxon>Hexapoda</taxon>
        <taxon>Insecta</taxon>
        <taxon>Pterygota</taxon>
        <taxon>Neoptera</taxon>
        <taxon>Endopterygota</taxon>
        <taxon>Coleoptera</taxon>
        <taxon>Polyphaga</taxon>
        <taxon>Cucujiformia</taxon>
        <taxon>Tenebrionidae</taxon>
        <taxon>Zophobas</taxon>
    </lineage>
</organism>
<proteinExistence type="predicted"/>
<feature type="region of interest" description="Disordered" evidence="4">
    <location>
        <begin position="354"/>
        <end position="413"/>
    </location>
</feature>
<evidence type="ECO:0000256" key="3">
    <source>
        <dbReference type="PROSITE-ProRule" id="PRU00339"/>
    </source>
</evidence>
<evidence type="ECO:0000256" key="4">
    <source>
        <dbReference type="SAM" id="MobiDB-lite"/>
    </source>
</evidence>
<dbReference type="GO" id="GO:0000993">
    <property type="term" value="F:RNA polymerase II complex binding"/>
    <property type="evidence" value="ECO:0007669"/>
    <property type="project" value="TreeGrafter"/>
</dbReference>
<feature type="compositionally biased region" description="Basic residues" evidence="4">
    <location>
        <begin position="363"/>
        <end position="378"/>
    </location>
</feature>
<dbReference type="PANTHER" id="PTHR14027:SF2">
    <property type="entry name" value="RNA POLYMERASE-ASSOCIATED PROTEIN CTR9 HOMOLOG"/>
    <property type="match status" value="1"/>
</dbReference>
<dbReference type="Pfam" id="PF13176">
    <property type="entry name" value="TPR_7"/>
    <property type="match status" value="1"/>
</dbReference>
<sequence>MGSLHLARSEWKAALETFQGTYRLSYSQHTFSPWLKCRRAGIQALKPTDQYSWVAIGNICLSYALMSKSEKQQRYFKSALESFQRALKADQRNYFAANGVGAILAEQGALDEAGDVFLQVREATTDFPDVWINLANVYVAQKKYVQAVKLYENCMKKFSFSHNVDLLTLLSRAHYKHGNFKESRHVLTKALHLSPQNLDLQFNLALAHQQWCLSLLRSGAVEPADIVTAKREIKHSIRIFTVLASTKQQSKYLHTPKRAAEEFRLSRDLYKKACFRRVAWYLCLPCALVGESFRAIEKKKEQQKAQQEEEESTLPTPKKLSGHLVRESLGGERTFAWPRVPCLAISILHAVNSDAEETEEQRRTRKSPPGKRQRREHRPKLEKYKSKDEVTNSDAELESDNEALREDKTEDEG</sequence>
<dbReference type="SUPFAM" id="SSF48452">
    <property type="entry name" value="TPR-like"/>
    <property type="match status" value="1"/>
</dbReference>
<dbReference type="EMBL" id="JALNTZ010003901">
    <property type="protein sequence ID" value="KAJ3615765.1"/>
    <property type="molecule type" value="Genomic_DNA"/>
</dbReference>
<keyword evidence="2 3" id="KW-0802">TPR repeat</keyword>
<name>A0AA38LZ82_9CUCU</name>
<comment type="caution">
    <text evidence="5">The sequence shown here is derived from an EMBL/GenBank/DDBJ whole genome shotgun (WGS) entry which is preliminary data.</text>
</comment>
<dbReference type="PANTHER" id="PTHR14027">
    <property type="entry name" value="RNA POLYMERASE-ASSOCIATED PROTEIN CTR9"/>
    <property type="match status" value="1"/>
</dbReference>
<dbReference type="InterPro" id="IPR019734">
    <property type="entry name" value="TPR_rpt"/>
</dbReference>
<keyword evidence="1" id="KW-0677">Repeat</keyword>
<evidence type="ECO:0000313" key="5">
    <source>
        <dbReference type="EMBL" id="KAJ3615765.1"/>
    </source>
</evidence>
<dbReference type="GO" id="GO:0016593">
    <property type="term" value="C:Cdc73/Paf1 complex"/>
    <property type="evidence" value="ECO:0007669"/>
    <property type="project" value="TreeGrafter"/>
</dbReference>
<dbReference type="Gene3D" id="1.25.40.10">
    <property type="entry name" value="Tetratricopeptide repeat domain"/>
    <property type="match status" value="1"/>
</dbReference>
<dbReference type="PROSITE" id="PS50005">
    <property type="entry name" value="TPR"/>
    <property type="match status" value="1"/>
</dbReference>
<dbReference type="Pfam" id="PF13432">
    <property type="entry name" value="TPR_16"/>
    <property type="match status" value="2"/>
</dbReference>
<gene>
    <name evidence="5" type="ORF">Zmor_012319</name>
</gene>
<evidence type="ECO:0000256" key="1">
    <source>
        <dbReference type="ARBA" id="ARBA00022737"/>
    </source>
</evidence>
<dbReference type="GO" id="GO:0006355">
    <property type="term" value="P:regulation of DNA-templated transcription"/>
    <property type="evidence" value="ECO:0007669"/>
    <property type="project" value="InterPro"/>
</dbReference>
<dbReference type="GO" id="GO:0006368">
    <property type="term" value="P:transcription elongation by RNA polymerase II"/>
    <property type="evidence" value="ECO:0007669"/>
    <property type="project" value="TreeGrafter"/>
</dbReference>
<dbReference type="InterPro" id="IPR011990">
    <property type="entry name" value="TPR-like_helical_dom_sf"/>
</dbReference>
<dbReference type="AlphaFoldDB" id="A0AA38LZ82"/>
<protein>
    <submittedName>
        <fullName evidence="5">Uncharacterized protein</fullName>
    </submittedName>
</protein>
<feature type="region of interest" description="Disordered" evidence="4">
    <location>
        <begin position="301"/>
        <end position="322"/>
    </location>
</feature>
<dbReference type="InterPro" id="IPR031101">
    <property type="entry name" value="Ctr9"/>
</dbReference>
<reference evidence="5" key="1">
    <citation type="journal article" date="2023" name="G3 (Bethesda)">
        <title>Whole genome assemblies of Zophobas morio and Tenebrio molitor.</title>
        <authorList>
            <person name="Kaur S."/>
            <person name="Stinson S.A."/>
            <person name="diCenzo G.C."/>
        </authorList>
    </citation>
    <scope>NUCLEOTIDE SEQUENCE</scope>
    <source>
        <strain evidence="5">QUZm001</strain>
    </source>
</reference>
<feature type="compositionally biased region" description="Basic and acidic residues" evidence="4">
    <location>
        <begin position="379"/>
        <end position="390"/>
    </location>
</feature>
<feature type="repeat" description="TPR" evidence="3">
    <location>
        <begin position="164"/>
        <end position="197"/>
    </location>
</feature>
<dbReference type="Proteomes" id="UP001168821">
    <property type="component" value="Unassembled WGS sequence"/>
</dbReference>